<reference evidence="6" key="1">
    <citation type="submission" date="2013-02" db="EMBL/GenBank/DDBJ databases">
        <authorList>
            <consortium name="The Broad Institute Genome Sequencing Platform"/>
            <person name="Cuomo C."/>
            <person name="Becnel J."/>
            <person name="Sanscrainte N."/>
            <person name="Walker B."/>
            <person name="Young S.K."/>
            <person name="Zeng Q."/>
            <person name="Gargeya S."/>
            <person name="Fitzgerald M."/>
            <person name="Haas B."/>
            <person name="Abouelleil A."/>
            <person name="Alvarado L."/>
            <person name="Arachchi H.M."/>
            <person name="Berlin A.M."/>
            <person name="Chapman S.B."/>
            <person name="Dewar J."/>
            <person name="Goldberg J."/>
            <person name="Griggs A."/>
            <person name="Gujja S."/>
            <person name="Hansen M."/>
            <person name="Howarth C."/>
            <person name="Imamovic A."/>
            <person name="Larimer J."/>
            <person name="McCowan C."/>
            <person name="Murphy C."/>
            <person name="Neiman D."/>
            <person name="Pearson M."/>
            <person name="Priest M."/>
            <person name="Roberts A."/>
            <person name="Saif S."/>
            <person name="Shea T."/>
            <person name="Sisk P."/>
            <person name="Sykes S."/>
            <person name="Wortman J."/>
            <person name="Nusbaum C."/>
            <person name="Birren B."/>
        </authorList>
    </citation>
    <scope>NUCLEOTIDE SEQUENCE [LARGE SCALE GENOMIC DNA]</scope>
    <source>
        <strain evidence="6">PRA339</strain>
    </source>
</reference>
<sequence>DSLRIKTPNFDQINYFVSTVMSATTNTLRFPTYMFSDFNSILSAVIPYNTLKFLIPSYSPFVNKEVKIVRKLTVDEIIRRIYSEKTKIKIMLVMYDTNGSGKTFSCYFIKLKDENSITFI</sequence>
<gene>
    <name evidence="5" type="ORF">H312_01998</name>
</gene>
<dbReference type="Gene3D" id="3.40.50.1440">
    <property type="entry name" value="Tubulin/FtsZ, GTPase domain"/>
    <property type="match status" value="1"/>
</dbReference>
<name>A0A059EZZ6_9MICR</name>
<dbReference type="HOGENOM" id="CLU_2055180_0_0_1"/>
<proteinExistence type="inferred from homology"/>
<accession>A0A059EZZ6</accession>
<keyword evidence="3" id="KW-0547">Nucleotide-binding</keyword>
<evidence type="ECO:0000256" key="1">
    <source>
        <dbReference type="ARBA" id="ARBA00009636"/>
    </source>
</evidence>
<dbReference type="GO" id="GO:0007017">
    <property type="term" value="P:microtubule-based process"/>
    <property type="evidence" value="ECO:0007669"/>
    <property type="project" value="InterPro"/>
</dbReference>
<evidence type="ECO:0000256" key="4">
    <source>
        <dbReference type="ARBA" id="ARBA00023134"/>
    </source>
</evidence>
<evidence type="ECO:0000256" key="3">
    <source>
        <dbReference type="ARBA" id="ARBA00022741"/>
    </source>
</evidence>
<organism evidence="5 6">
    <name type="scientific">Anncaliia algerae PRA339</name>
    <dbReference type="NCBI Taxonomy" id="1288291"/>
    <lineage>
        <taxon>Eukaryota</taxon>
        <taxon>Fungi</taxon>
        <taxon>Fungi incertae sedis</taxon>
        <taxon>Microsporidia</taxon>
        <taxon>Tubulinosematoidea</taxon>
        <taxon>Tubulinosematidae</taxon>
        <taxon>Anncaliia</taxon>
    </lineage>
</organism>
<dbReference type="GO" id="GO:0005874">
    <property type="term" value="C:microtubule"/>
    <property type="evidence" value="ECO:0007669"/>
    <property type="project" value="UniProtKB-KW"/>
</dbReference>
<dbReference type="InterPro" id="IPR008280">
    <property type="entry name" value="Tub_FtsZ_C"/>
</dbReference>
<dbReference type="InterPro" id="IPR036525">
    <property type="entry name" value="Tubulin/FtsZ_GTPase_sf"/>
</dbReference>
<dbReference type="VEuPathDB" id="MicrosporidiaDB:H312_01998"/>
<dbReference type="PANTHER" id="PTHR11588">
    <property type="entry name" value="TUBULIN"/>
    <property type="match status" value="1"/>
</dbReference>
<dbReference type="EMBL" id="KK365172">
    <property type="protein sequence ID" value="KCZ80578.1"/>
    <property type="molecule type" value="Genomic_DNA"/>
</dbReference>
<dbReference type="OrthoDB" id="10249382at2759"/>
<keyword evidence="2" id="KW-0493">Microtubule</keyword>
<reference evidence="5 6" key="2">
    <citation type="submission" date="2014-03" db="EMBL/GenBank/DDBJ databases">
        <title>The Genome Sequence of Anncaliia algerae insect isolate PRA339.</title>
        <authorList>
            <consortium name="The Broad Institute Genome Sequencing Platform"/>
            <consortium name="The Broad Institute Genome Sequencing Center for Infectious Disease"/>
            <person name="Cuomo C."/>
            <person name="Becnel J."/>
            <person name="Sanscrainte N."/>
            <person name="Walker B."/>
            <person name="Young S.K."/>
            <person name="Zeng Q."/>
            <person name="Gargeya S."/>
            <person name="Fitzgerald M."/>
            <person name="Haas B."/>
            <person name="Abouelleil A."/>
            <person name="Alvarado L."/>
            <person name="Arachchi H.M."/>
            <person name="Berlin A.M."/>
            <person name="Chapman S.B."/>
            <person name="Dewar J."/>
            <person name="Goldberg J."/>
            <person name="Griggs A."/>
            <person name="Gujja S."/>
            <person name="Hansen M."/>
            <person name="Howarth C."/>
            <person name="Imamovic A."/>
            <person name="Larimer J."/>
            <person name="McCowan C."/>
            <person name="Murphy C."/>
            <person name="Neiman D."/>
            <person name="Pearson M."/>
            <person name="Priest M."/>
            <person name="Roberts A."/>
            <person name="Saif S."/>
            <person name="Shea T."/>
            <person name="Sisk P."/>
            <person name="Sykes S."/>
            <person name="Wortman J."/>
            <person name="Nusbaum C."/>
            <person name="Birren B."/>
        </authorList>
    </citation>
    <scope>NUCLEOTIDE SEQUENCE [LARGE SCALE GENOMIC DNA]</scope>
    <source>
        <strain evidence="5 6">PRA339</strain>
    </source>
</reference>
<dbReference type="Proteomes" id="UP000030655">
    <property type="component" value="Unassembled WGS sequence"/>
</dbReference>
<evidence type="ECO:0000313" key="6">
    <source>
        <dbReference type="Proteomes" id="UP000030655"/>
    </source>
</evidence>
<evidence type="ECO:0000313" key="5">
    <source>
        <dbReference type="EMBL" id="KCZ80578.1"/>
    </source>
</evidence>
<dbReference type="SUPFAM" id="SSF55307">
    <property type="entry name" value="Tubulin C-terminal domain-like"/>
    <property type="match status" value="1"/>
</dbReference>
<evidence type="ECO:0000256" key="2">
    <source>
        <dbReference type="ARBA" id="ARBA00022701"/>
    </source>
</evidence>
<protein>
    <submittedName>
        <fullName evidence="5">Uncharacterized protein</fullName>
    </submittedName>
</protein>
<keyword evidence="4" id="KW-0342">GTP-binding</keyword>
<keyword evidence="6" id="KW-1185">Reference proteome</keyword>
<comment type="similarity">
    <text evidence="1">Belongs to the tubulin family.</text>
</comment>
<feature type="non-terminal residue" evidence="5">
    <location>
        <position position="1"/>
    </location>
</feature>
<dbReference type="STRING" id="1288291.A0A059EZZ6"/>
<dbReference type="AlphaFoldDB" id="A0A059EZZ6"/>
<dbReference type="InterPro" id="IPR000217">
    <property type="entry name" value="Tubulin"/>
</dbReference>
<dbReference type="GO" id="GO:0005525">
    <property type="term" value="F:GTP binding"/>
    <property type="evidence" value="ECO:0007669"/>
    <property type="project" value="UniProtKB-KW"/>
</dbReference>